<proteinExistence type="predicted"/>
<organism evidence="1 2">
    <name type="scientific">Pipistrellus kuhlii</name>
    <name type="common">Kuhl's pipistrelle</name>
    <dbReference type="NCBI Taxonomy" id="59472"/>
    <lineage>
        <taxon>Eukaryota</taxon>
        <taxon>Metazoa</taxon>
        <taxon>Chordata</taxon>
        <taxon>Craniata</taxon>
        <taxon>Vertebrata</taxon>
        <taxon>Euteleostomi</taxon>
        <taxon>Mammalia</taxon>
        <taxon>Eutheria</taxon>
        <taxon>Laurasiatheria</taxon>
        <taxon>Chiroptera</taxon>
        <taxon>Yangochiroptera</taxon>
        <taxon>Vespertilionidae</taxon>
        <taxon>Pipistrellus</taxon>
    </lineage>
</organism>
<accession>A0A7J7V0Q1</accession>
<protein>
    <submittedName>
        <fullName evidence="1">Uncharacterized protein</fullName>
    </submittedName>
</protein>
<dbReference type="Proteomes" id="UP000558488">
    <property type="component" value="Unassembled WGS sequence"/>
</dbReference>
<comment type="caution">
    <text evidence="1">The sequence shown here is derived from an EMBL/GenBank/DDBJ whole genome shotgun (WGS) entry which is preliminary data.</text>
</comment>
<gene>
    <name evidence="1" type="ORF">mPipKuh1_008634</name>
</gene>
<sequence>MLLLPGLTHQLIDFAQHKVVHELAGQGGARAWAGRLGAMPLLLIPAPLRLPPPLPRLTATLLQSPQAHPGVILVHPCPHSHHLSSQPPHVTASSHPVIPDAGPNPDGGGACRGSVHWKGSSHCSCACQP</sequence>
<reference evidence="1 2" key="1">
    <citation type="journal article" date="2020" name="Nature">
        <title>Six reference-quality genomes reveal evolution of bat adaptations.</title>
        <authorList>
            <person name="Jebb D."/>
            <person name="Huang Z."/>
            <person name="Pippel M."/>
            <person name="Hughes G.M."/>
            <person name="Lavrichenko K."/>
            <person name="Devanna P."/>
            <person name="Winkler S."/>
            <person name="Jermiin L.S."/>
            <person name="Skirmuntt E.C."/>
            <person name="Katzourakis A."/>
            <person name="Burkitt-Gray L."/>
            <person name="Ray D.A."/>
            <person name="Sullivan K.A.M."/>
            <person name="Roscito J.G."/>
            <person name="Kirilenko B.M."/>
            <person name="Davalos L.M."/>
            <person name="Corthals A.P."/>
            <person name="Power M.L."/>
            <person name="Jones G."/>
            <person name="Ransome R.D."/>
            <person name="Dechmann D.K.N."/>
            <person name="Locatelli A.G."/>
            <person name="Puechmaille S.J."/>
            <person name="Fedrigo O."/>
            <person name="Jarvis E.D."/>
            <person name="Hiller M."/>
            <person name="Vernes S.C."/>
            <person name="Myers E.W."/>
            <person name="Teeling E.C."/>
        </authorList>
    </citation>
    <scope>NUCLEOTIDE SEQUENCE [LARGE SCALE GENOMIC DNA]</scope>
    <source>
        <strain evidence="1">MPipKuh1</strain>
        <tissue evidence="1">Flight muscle</tissue>
    </source>
</reference>
<keyword evidence="2" id="KW-1185">Reference proteome</keyword>
<evidence type="ECO:0000313" key="2">
    <source>
        <dbReference type="Proteomes" id="UP000558488"/>
    </source>
</evidence>
<evidence type="ECO:0000313" key="1">
    <source>
        <dbReference type="EMBL" id="KAF6318642.1"/>
    </source>
</evidence>
<dbReference type="AlphaFoldDB" id="A0A7J7V0Q1"/>
<dbReference type="EMBL" id="JACAGB010000017">
    <property type="protein sequence ID" value="KAF6318642.1"/>
    <property type="molecule type" value="Genomic_DNA"/>
</dbReference>
<name>A0A7J7V0Q1_PIPKU</name>